<reference evidence="2 3" key="1">
    <citation type="submission" date="2015-10" db="EMBL/GenBank/DDBJ databases">
        <title>Genome analyses suggest a sexual origin of heterokaryosis in a supposedly ancient asexual fungus.</title>
        <authorList>
            <person name="Ropars J."/>
            <person name="Sedzielewska K."/>
            <person name="Noel J."/>
            <person name="Charron P."/>
            <person name="Farinelli L."/>
            <person name="Marton T."/>
            <person name="Kruger M."/>
            <person name="Pelin A."/>
            <person name="Brachmann A."/>
            <person name="Corradi N."/>
        </authorList>
    </citation>
    <scope>NUCLEOTIDE SEQUENCE [LARGE SCALE GENOMIC DNA]</scope>
    <source>
        <strain evidence="2 3">A4</strain>
    </source>
</reference>
<evidence type="ECO:0000313" key="3">
    <source>
        <dbReference type="Proteomes" id="UP000234323"/>
    </source>
</evidence>
<name>A0A2I1GCY8_9GLOM</name>
<evidence type="ECO:0000313" key="2">
    <source>
        <dbReference type="EMBL" id="PKY44471.1"/>
    </source>
</evidence>
<feature type="transmembrane region" description="Helical" evidence="1">
    <location>
        <begin position="20"/>
        <end position="43"/>
    </location>
</feature>
<protein>
    <submittedName>
        <fullName evidence="2">Uncharacterized protein</fullName>
    </submittedName>
</protein>
<sequence length="49" mass="5806">MLFHFPTYPYTRTHNRPFHALNNALHILIPTVVCIPIIARVGFDFIRRD</sequence>
<keyword evidence="1" id="KW-0472">Membrane</keyword>
<keyword evidence="1" id="KW-1133">Transmembrane helix</keyword>
<dbReference type="AlphaFoldDB" id="A0A2I1GCY8"/>
<gene>
    <name evidence="2" type="ORF">RhiirA4_399922</name>
</gene>
<dbReference type="EMBL" id="LLXI01000324">
    <property type="protein sequence ID" value="PKY44471.1"/>
    <property type="molecule type" value="Genomic_DNA"/>
</dbReference>
<comment type="caution">
    <text evidence="2">The sequence shown here is derived from an EMBL/GenBank/DDBJ whole genome shotgun (WGS) entry which is preliminary data.</text>
</comment>
<keyword evidence="3" id="KW-1185">Reference proteome</keyword>
<keyword evidence="1" id="KW-0812">Transmembrane</keyword>
<proteinExistence type="predicted"/>
<organism evidence="2 3">
    <name type="scientific">Rhizophagus irregularis</name>
    <dbReference type="NCBI Taxonomy" id="588596"/>
    <lineage>
        <taxon>Eukaryota</taxon>
        <taxon>Fungi</taxon>
        <taxon>Fungi incertae sedis</taxon>
        <taxon>Mucoromycota</taxon>
        <taxon>Glomeromycotina</taxon>
        <taxon>Glomeromycetes</taxon>
        <taxon>Glomerales</taxon>
        <taxon>Glomeraceae</taxon>
        <taxon>Rhizophagus</taxon>
    </lineage>
</organism>
<dbReference type="Proteomes" id="UP000234323">
    <property type="component" value="Unassembled WGS sequence"/>
</dbReference>
<dbReference type="VEuPathDB" id="FungiDB:RhiirA1_407288"/>
<accession>A0A2I1GCY8</accession>
<evidence type="ECO:0000256" key="1">
    <source>
        <dbReference type="SAM" id="Phobius"/>
    </source>
</evidence>